<keyword evidence="5" id="KW-1185">Reference proteome</keyword>
<name>A0A2H3NJG1_9BACT</name>
<reference evidence="4 5" key="1">
    <citation type="submission" date="2017-10" db="EMBL/GenBank/DDBJ databases">
        <title>Draft genome of Longimonas halophila.</title>
        <authorList>
            <person name="Goh K.M."/>
            <person name="Shamsir M.S."/>
            <person name="Lim S.W."/>
        </authorList>
    </citation>
    <scope>NUCLEOTIDE SEQUENCE [LARGE SCALE GENOMIC DNA]</scope>
    <source>
        <strain evidence="4 5">KCTC 42399</strain>
    </source>
</reference>
<comment type="caution">
    <text evidence="4">The sequence shown here is derived from an EMBL/GenBank/DDBJ whole genome shotgun (WGS) entry which is preliminary data.</text>
</comment>
<evidence type="ECO:0000256" key="2">
    <source>
        <dbReference type="SAM" id="SignalP"/>
    </source>
</evidence>
<sequence length="691" mass="78385">MYRSVRPALTALLFFLALHAAPASAQPIDVPDEPAEWGEVSMNELEMDHYPADSNATAVVLSDYGETSFRPNGRLSFERHRRIKILSEEAYDDWGTVEITYYDEDDTEHVDNIEAHTVVLNSNGEQETYELDEDEIFEEDIDGTHQRITFTLPNLQPGAVIEYAYRIRSYQPHFLRSWTFQTTEPTLYSEYKTRIPEVFQYAILSQGSQPYDVQERDETNFSPRLRGTDYRWVMKEVPALRAEPYMTTLENHRAKIRFQLQSVNPPKRRSTSVMGSWEELTEDLLDHDKLGDQVGDHRAVRNEARDVIDGIEAPDEQLRALYDHVVRAMSWDNNSTIYAQSDLDDVLERGSGSSAEINLLLASMLQEADVAMAAPVLISTRSHGKTMPMYPFLSQFNDLLVAVSLGEETLLLDATDPHRPMGMLPLRALNDNGYLLHEDNAQWIQIPRTTTRQHTFFAQGTLHLDGTIDATVRATYDGSSITTHRSEYAEADDDISFVKDTVFDRYDRAEITESSIEIPERRSEAVVVDAGVTLPAYARTAADFIYLNPTLLGRWGENPFQIEERTYPVDFGYPMQVQQVLSLQLPEEYAIAEKPENAQVQFMDNGGGYTRLIQAQGSRLTVRQVFMLRQPVIGPANYEALRDFFTHIVEMESQPLVLRKVANAESGTDSSTPNSSSEETSESAPESGARR</sequence>
<feature type="region of interest" description="Disordered" evidence="1">
    <location>
        <begin position="660"/>
        <end position="691"/>
    </location>
</feature>
<evidence type="ECO:0000256" key="1">
    <source>
        <dbReference type="SAM" id="MobiDB-lite"/>
    </source>
</evidence>
<dbReference type="InterPro" id="IPR024618">
    <property type="entry name" value="DUF3857"/>
</dbReference>
<dbReference type="Gene3D" id="2.60.40.3140">
    <property type="match status" value="1"/>
</dbReference>
<evidence type="ECO:0000259" key="3">
    <source>
        <dbReference type="Pfam" id="PF12969"/>
    </source>
</evidence>
<feature type="signal peptide" evidence="2">
    <location>
        <begin position="1"/>
        <end position="25"/>
    </location>
</feature>
<dbReference type="Gene3D" id="3.10.620.30">
    <property type="match status" value="1"/>
</dbReference>
<gene>
    <name evidence="4" type="ORF">CRI93_11925</name>
</gene>
<dbReference type="RefSeq" id="WP_098062865.1">
    <property type="nucleotide sequence ID" value="NZ_PDEP01000011.1"/>
</dbReference>
<dbReference type="Proteomes" id="UP000221024">
    <property type="component" value="Unassembled WGS sequence"/>
</dbReference>
<evidence type="ECO:0000313" key="5">
    <source>
        <dbReference type="Proteomes" id="UP000221024"/>
    </source>
</evidence>
<keyword evidence="2" id="KW-0732">Signal</keyword>
<protein>
    <recommendedName>
        <fullName evidence="3">DUF3857 domain-containing protein</fullName>
    </recommendedName>
</protein>
<organism evidence="4 5">
    <name type="scientific">Longimonas halophila</name>
    <dbReference type="NCBI Taxonomy" id="1469170"/>
    <lineage>
        <taxon>Bacteria</taxon>
        <taxon>Pseudomonadati</taxon>
        <taxon>Rhodothermota</taxon>
        <taxon>Rhodothermia</taxon>
        <taxon>Rhodothermales</taxon>
        <taxon>Salisaetaceae</taxon>
        <taxon>Longimonas</taxon>
    </lineage>
</organism>
<feature type="compositionally biased region" description="Low complexity" evidence="1">
    <location>
        <begin position="665"/>
        <end position="691"/>
    </location>
</feature>
<dbReference type="EMBL" id="PDEP01000011">
    <property type="protein sequence ID" value="PEN05803.1"/>
    <property type="molecule type" value="Genomic_DNA"/>
</dbReference>
<dbReference type="Pfam" id="PF12969">
    <property type="entry name" value="DUF3857"/>
    <property type="match status" value="1"/>
</dbReference>
<proteinExistence type="predicted"/>
<dbReference type="AlphaFoldDB" id="A0A2H3NJG1"/>
<dbReference type="Gene3D" id="2.60.120.1130">
    <property type="match status" value="1"/>
</dbReference>
<accession>A0A2H3NJG1</accession>
<evidence type="ECO:0000313" key="4">
    <source>
        <dbReference type="EMBL" id="PEN05803.1"/>
    </source>
</evidence>
<feature type="domain" description="DUF3857" evidence="3">
    <location>
        <begin position="71"/>
        <end position="239"/>
    </location>
</feature>
<dbReference type="OrthoDB" id="98874at2"/>
<feature type="chain" id="PRO_5013568138" description="DUF3857 domain-containing protein" evidence="2">
    <location>
        <begin position="26"/>
        <end position="691"/>
    </location>
</feature>